<name>A0A1M5REK7_9FIRM</name>
<dbReference type="STRING" id="1123350.SAMN02744040_01324"/>
<evidence type="ECO:0000256" key="4">
    <source>
        <dbReference type="ARBA" id="ARBA00022538"/>
    </source>
</evidence>
<dbReference type="PANTHER" id="PTHR32024:SF1">
    <property type="entry name" value="KTR SYSTEM POTASSIUM UPTAKE PROTEIN B"/>
    <property type="match status" value="1"/>
</dbReference>
<dbReference type="InterPro" id="IPR004772">
    <property type="entry name" value="TrkH"/>
</dbReference>
<proteinExistence type="predicted"/>
<dbReference type="GO" id="GO:0005886">
    <property type="term" value="C:plasma membrane"/>
    <property type="evidence" value="ECO:0007669"/>
    <property type="project" value="UniProtKB-SubCell"/>
</dbReference>
<evidence type="ECO:0000256" key="2">
    <source>
        <dbReference type="ARBA" id="ARBA00022448"/>
    </source>
</evidence>
<feature type="transmembrane region" description="Helical" evidence="10">
    <location>
        <begin position="230"/>
        <end position="251"/>
    </location>
</feature>
<feature type="transmembrane region" description="Helical" evidence="10">
    <location>
        <begin position="300"/>
        <end position="332"/>
    </location>
</feature>
<evidence type="ECO:0000256" key="9">
    <source>
        <dbReference type="ARBA" id="ARBA00023136"/>
    </source>
</evidence>
<keyword evidence="4" id="KW-0633">Potassium transport</keyword>
<organism evidence="11 12">
    <name type="scientific">Tepidibacter thalassicus DSM 15285</name>
    <dbReference type="NCBI Taxonomy" id="1123350"/>
    <lineage>
        <taxon>Bacteria</taxon>
        <taxon>Bacillati</taxon>
        <taxon>Bacillota</taxon>
        <taxon>Clostridia</taxon>
        <taxon>Peptostreptococcales</taxon>
        <taxon>Peptostreptococcaceae</taxon>
        <taxon>Tepidibacter</taxon>
    </lineage>
</organism>
<feature type="transmembrane region" description="Helical" evidence="10">
    <location>
        <begin position="133"/>
        <end position="153"/>
    </location>
</feature>
<keyword evidence="7 10" id="KW-1133">Transmembrane helix</keyword>
<feature type="transmembrane region" description="Helical" evidence="10">
    <location>
        <begin position="353"/>
        <end position="373"/>
    </location>
</feature>
<dbReference type="Pfam" id="PF02386">
    <property type="entry name" value="TrkH"/>
    <property type="match status" value="1"/>
</dbReference>
<dbReference type="EMBL" id="FQXH01000012">
    <property type="protein sequence ID" value="SHH24253.1"/>
    <property type="molecule type" value="Genomic_DNA"/>
</dbReference>
<dbReference type="GO" id="GO:0015379">
    <property type="term" value="F:potassium:chloride symporter activity"/>
    <property type="evidence" value="ECO:0007669"/>
    <property type="project" value="InterPro"/>
</dbReference>
<protein>
    <submittedName>
        <fullName evidence="11">Trk system potassium uptake protein TrkH</fullName>
    </submittedName>
</protein>
<dbReference type="AlphaFoldDB" id="A0A1M5REK7"/>
<feature type="transmembrane region" description="Helical" evidence="10">
    <location>
        <begin position="78"/>
        <end position="102"/>
    </location>
</feature>
<comment type="subcellular location">
    <subcellularLocation>
        <location evidence="1">Cell membrane</location>
        <topology evidence="1">Multi-pass membrane protein</topology>
    </subcellularLocation>
</comment>
<evidence type="ECO:0000256" key="6">
    <source>
        <dbReference type="ARBA" id="ARBA00022958"/>
    </source>
</evidence>
<feature type="transmembrane region" description="Helical" evidence="10">
    <location>
        <begin position="45"/>
        <end position="66"/>
    </location>
</feature>
<feature type="transmembrane region" description="Helical" evidence="10">
    <location>
        <begin position="406"/>
        <end position="430"/>
    </location>
</feature>
<evidence type="ECO:0000256" key="8">
    <source>
        <dbReference type="ARBA" id="ARBA00023065"/>
    </source>
</evidence>
<keyword evidence="12" id="KW-1185">Reference proteome</keyword>
<evidence type="ECO:0000256" key="7">
    <source>
        <dbReference type="ARBA" id="ARBA00022989"/>
    </source>
</evidence>
<sequence>MLGTYIRKKNRLSPAQFMVLGFAIIILLGALFLNLPIASQNGESVGFINALFTSTSAVCVTGLVVVDTGTHWTVFGKTIIIILIQVGGLGFMSMATLFSILIGKKICLHQRLLIQEALNQYDLSGLVRLTRHILVGTFIIEGIGAIILSMVFIPKMGFLKGLGYGVFHAISAFCNAGFDLMGNFSSLTSYTENIVVNIVIMALIILGGLGFTVIFDIIKKRNFSKLTLHSKIVIFMTSFLILIGFILFFAIEYDNPKTLGNLSFKGKIIASMFQSVTTRTAGFNTIDLAAMKDSSKFLTIILMFIGGSPASTAGGIKTATLGVLILAVIAFIKGKEDVEAFGRRISYSVVNKSLGVVAIGLSIVVFVVMSLSLTEVKFDFLDTLFEAVSAFGTVGLSLAGTPNLSLIGRILIALSMFAGRVGALTILFALSNRKQKNLVRYPEDKVIVG</sequence>
<dbReference type="Proteomes" id="UP000242520">
    <property type="component" value="Unassembled WGS sequence"/>
</dbReference>
<reference evidence="12" key="1">
    <citation type="submission" date="2016-11" db="EMBL/GenBank/DDBJ databases">
        <authorList>
            <person name="Varghese N."/>
            <person name="Submissions S."/>
        </authorList>
    </citation>
    <scope>NUCLEOTIDE SEQUENCE [LARGE SCALE GENOMIC DNA]</scope>
    <source>
        <strain evidence="12">DSM 15285</strain>
    </source>
</reference>
<keyword evidence="8" id="KW-0406">Ion transport</keyword>
<evidence type="ECO:0000313" key="12">
    <source>
        <dbReference type="Proteomes" id="UP000242520"/>
    </source>
</evidence>
<evidence type="ECO:0000256" key="3">
    <source>
        <dbReference type="ARBA" id="ARBA00022475"/>
    </source>
</evidence>
<keyword evidence="6" id="KW-0630">Potassium</keyword>
<gene>
    <name evidence="11" type="ORF">SAMN02744040_01324</name>
</gene>
<feature type="transmembrane region" description="Helical" evidence="10">
    <location>
        <begin position="194"/>
        <end position="218"/>
    </location>
</feature>
<evidence type="ECO:0000313" key="11">
    <source>
        <dbReference type="EMBL" id="SHH24253.1"/>
    </source>
</evidence>
<dbReference type="OrthoDB" id="9810952at2"/>
<accession>A0A1M5REK7</accession>
<dbReference type="InterPro" id="IPR003445">
    <property type="entry name" value="Cat_transpt"/>
</dbReference>
<feature type="transmembrane region" description="Helical" evidence="10">
    <location>
        <begin position="12"/>
        <end position="33"/>
    </location>
</feature>
<evidence type="ECO:0000256" key="5">
    <source>
        <dbReference type="ARBA" id="ARBA00022692"/>
    </source>
</evidence>
<dbReference type="PANTHER" id="PTHR32024">
    <property type="entry name" value="TRK SYSTEM POTASSIUM UPTAKE PROTEIN TRKG-RELATED"/>
    <property type="match status" value="1"/>
</dbReference>
<dbReference type="NCBIfam" id="TIGR00933">
    <property type="entry name" value="2a38"/>
    <property type="match status" value="1"/>
</dbReference>
<keyword evidence="2" id="KW-0813">Transport</keyword>
<keyword evidence="5 10" id="KW-0812">Transmembrane</keyword>
<dbReference type="RefSeq" id="WP_072724874.1">
    <property type="nucleotide sequence ID" value="NZ_FQXH01000012.1"/>
</dbReference>
<keyword evidence="3" id="KW-1003">Cell membrane</keyword>
<evidence type="ECO:0000256" key="10">
    <source>
        <dbReference type="SAM" id="Phobius"/>
    </source>
</evidence>
<keyword evidence="9 10" id="KW-0472">Membrane</keyword>
<evidence type="ECO:0000256" key="1">
    <source>
        <dbReference type="ARBA" id="ARBA00004651"/>
    </source>
</evidence>